<evidence type="ECO:0000313" key="4">
    <source>
        <dbReference type="EMBL" id="ABG64279.1"/>
    </source>
</evidence>
<feature type="compositionally biased region" description="Gly residues" evidence="3">
    <location>
        <begin position="173"/>
        <end position="185"/>
    </location>
</feature>
<proteinExistence type="predicted"/>
<keyword evidence="1" id="KW-0732">Signal</keyword>
<dbReference type="GO" id="GO:0005576">
    <property type="term" value="C:extracellular region"/>
    <property type="evidence" value="ECO:0007669"/>
    <property type="project" value="InterPro"/>
</dbReference>
<feature type="region of interest" description="Disordered" evidence="3">
    <location>
        <begin position="143"/>
        <end position="188"/>
    </location>
</feature>
<dbReference type="Gene3D" id="3.40.50.1820">
    <property type="entry name" value="alpha/beta hydrolase"/>
    <property type="match status" value="2"/>
</dbReference>
<dbReference type="SUPFAM" id="SSF53474">
    <property type="entry name" value="alpha/beta-Hydrolases"/>
    <property type="match status" value="3"/>
</dbReference>
<dbReference type="STRING" id="266779.Meso_2906"/>
<protein>
    <submittedName>
        <fullName evidence="4">Poly(3-hydroxybutyrate) depolymerase-like protein</fullName>
    </submittedName>
</protein>
<feature type="compositionally biased region" description="Gly residues" evidence="3">
    <location>
        <begin position="145"/>
        <end position="166"/>
    </location>
</feature>
<dbReference type="GO" id="GO:0016787">
    <property type="term" value="F:hydrolase activity"/>
    <property type="evidence" value="ECO:0007669"/>
    <property type="project" value="UniProtKB-KW"/>
</dbReference>
<evidence type="ECO:0000256" key="1">
    <source>
        <dbReference type="ARBA" id="ARBA00022729"/>
    </source>
</evidence>
<keyword evidence="2" id="KW-0378">Hydrolase</keyword>
<accession>Q11E96</accession>
<dbReference type="PANTHER" id="PTHR43037">
    <property type="entry name" value="UNNAMED PRODUCT-RELATED"/>
    <property type="match status" value="1"/>
</dbReference>
<name>Q11E96_CHESB</name>
<sequence length="659" mass="70875" precursor="true">MLKNVNIIKDFYFDQPRRAALAAALITTTFLGSGVAYAQSLETKSVTVGGRERVYYYYVPDNIDDDGFNPVVYALHDNGQSVEEFAEQSGWTDLADENGFAVVFPAAMGDEHKWGLNAAGEDDYLYAVSQHAALNLPLPAAEGGQAQGGRAGQGGGGAGQAQGGGRAEQAQRGGAGQAQRGGRGGPPTVPTWQPFHYLTGAGAGGTVAQAFVMNYPGIYASVATLDGAAYGHAYQYGDQSAQGYLLNQRGGKNPAAVWKQTKDEVPVAAWLFTSGEPTEREASQEEYWKAANNVAEAGESTTLGGLETTVYADPENPASQLLTTVVGADATYNSEIASAIWDNLFSRTARWPTSANGELGVLMPKAEVEQAFDVKSIDIGDLTYTYYVHVPSNVESGEGLPLLLSAHGARFPAWQFISQTNFHELGEKEGFVTVYLQGQGNRWTVEDPNGPDAQYVAAVIEQVAADYGIDRSRVYMHGFSFGSALTYMMSITRPDLFAAVAPTSGIGPMPEAVVAAAAEQSDKGLRIPMMIVYGSSDGGSSMDGMIPAQGVLRNAIDEMKAFNGIKTEDRTELYDSRNGEPYQILVPGADLIQEAVDERFPEGRFQNYAYSTDDGLNLLSFVWVLDMPHGQAPGQTDLMWDFLQQWQRNPDGSLRYLGD</sequence>
<dbReference type="HOGENOM" id="CLU_416031_0_0_5"/>
<dbReference type="InterPro" id="IPR010126">
    <property type="entry name" value="Esterase_phb"/>
</dbReference>
<dbReference type="AlphaFoldDB" id="Q11E96"/>
<dbReference type="EMBL" id="CP000390">
    <property type="protein sequence ID" value="ABG64279.1"/>
    <property type="molecule type" value="Genomic_DNA"/>
</dbReference>
<dbReference type="eggNOG" id="COG3509">
    <property type="taxonomic scope" value="Bacteria"/>
</dbReference>
<dbReference type="InterPro" id="IPR029058">
    <property type="entry name" value="AB_hydrolase_fold"/>
</dbReference>
<organism evidence="4">
    <name type="scientific">Chelativorans sp. (strain BNC1)</name>
    <dbReference type="NCBI Taxonomy" id="266779"/>
    <lineage>
        <taxon>Bacteria</taxon>
        <taxon>Pseudomonadati</taxon>
        <taxon>Pseudomonadota</taxon>
        <taxon>Alphaproteobacteria</taxon>
        <taxon>Hyphomicrobiales</taxon>
        <taxon>Phyllobacteriaceae</taxon>
        <taxon>Chelativorans</taxon>
    </lineage>
</organism>
<dbReference type="Pfam" id="PF10503">
    <property type="entry name" value="Esterase_PHB"/>
    <property type="match status" value="1"/>
</dbReference>
<dbReference type="KEGG" id="mes:Meso_2906"/>
<dbReference type="PANTHER" id="PTHR43037:SF5">
    <property type="entry name" value="FERULOYL ESTERASE"/>
    <property type="match status" value="1"/>
</dbReference>
<gene>
    <name evidence="4" type="ordered locus">Meso_2906</name>
</gene>
<evidence type="ECO:0000256" key="2">
    <source>
        <dbReference type="ARBA" id="ARBA00022801"/>
    </source>
</evidence>
<reference evidence="4" key="1">
    <citation type="submission" date="2006-06" db="EMBL/GenBank/DDBJ databases">
        <title>Complete sequence of chromosome of Chelativorans sp. BNC1.</title>
        <authorList>
            <consortium name="US DOE Joint Genome Institute"/>
            <person name="Copeland A."/>
            <person name="Lucas S."/>
            <person name="Lapidus A."/>
            <person name="Barry K."/>
            <person name="Detter J.C."/>
            <person name="Glavina del Rio T."/>
            <person name="Hammon N."/>
            <person name="Israni S."/>
            <person name="Dalin E."/>
            <person name="Tice H."/>
            <person name="Pitluck S."/>
            <person name="Chertkov O."/>
            <person name="Brettin T."/>
            <person name="Bruce D."/>
            <person name="Han C."/>
            <person name="Tapia R."/>
            <person name="Gilna P."/>
            <person name="Schmutz J."/>
            <person name="Larimer F."/>
            <person name="Land M."/>
            <person name="Hauser L."/>
            <person name="Kyrpides N."/>
            <person name="Mikhailova N."/>
            <person name="Richardson P."/>
        </authorList>
    </citation>
    <scope>NUCLEOTIDE SEQUENCE</scope>
    <source>
        <strain evidence="4">BNC1</strain>
    </source>
</reference>
<dbReference type="InterPro" id="IPR050955">
    <property type="entry name" value="Plant_Biomass_Hydrol_Est"/>
</dbReference>
<evidence type="ECO:0000256" key="3">
    <source>
        <dbReference type="SAM" id="MobiDB-lite"/>
    </source>
</evidence>